<feature type="domain" description="Solute-binding protein family 5" evidence="5">
    <location>
        <begin position="77"/>
        <end position="466"/>
    </location>
</feature>
<evidence type="ECO:0000313" key="7">
    <source>
        <dbReference type="Proteomes" id="UP001202674"/>
    </source>
</evidence>
<evidence type="ECO:0000256" key="4">
    <source>
        <dbReference type="SAM" id="MobiDB-lite"/>
    </source>
</evidence>
<dbReference type="PANTHER" id="PTHR30290">
    <property type="entry name" value="PERIPLASMIC BINDING COMPONENT OF ABC TRANSPORTER"/>
    <property type="match status" value="1"/>
</dbReference>
<dbReference type="Pfam" id="PF00496">
    <property type="entry name" value="SBP_bac_5"/>
    <property type="match status" value="1"/>
</dbReference>
<dbReference type="RefSeq" id="WP_250597073.1">
    <property type="nucleotide sequence ID" value="NZ_JAKRVY010000006.1"/>
</dbReference>
<dbReference type="GO" id="GO:0042597">
    <property type="term" value="C:periplasmic space"/>
    <property type="evidence" value="ECO:0007669"/>
    <property type="project" value="UniProtKB-ARBA"/>
</dbReference>
<dbReference type="Gene3D" id="3.10.105.10">
    <property type="entry name" value="Dipeptide-binding Protein, Domain 3"/>
    <property type="match status" value="1"/>
</dbReference>
<dbReference type="InterPro" id="IPR039424">
    <property type="entry name" value="SBP_5"/>
</dbReference>
<evidence type="ECO:0000313" key="6">
    <source>
        <dbReference type="EMBL" id="MCL9814187.1"/>
    </source>
</evidence>
<dbReference type="Gene3D" id="3.40.190.10">
    <property type="entry name" value="Periplasmic binding protein-like II"/>
    <property type="match status" value="1"/>
</dbReference>
<dbReference type="GO" id="GO:0015833">
    <property type="term" value="P:peptide transport"/>
    <property type="evidence" value="ECO:0007669"/>
    <property type="project" value="TreeGrafter"/>
</dbReference>
<dbReference type="PANTHER" id="PTHR30290:SF9">
    <property type="entry name" value="OLIGOPEPTIDE-BINDING PROTEIN APPA"/>
    <property type="match status" value="1"/>
</dbReference>
<name>A0AAE3FRC6_9EURY</name>
<feature type="compositionally biased region" description="Acidic residues" evidence="4">
    <location>
        <begin position="14"/>
        <end position="27"/>
    </location>
</feature>
<protein>
    <submittedName>
        <fullName evidence="6">ABC transporter substrate-binding protein</fullName>
    </submittedName>
</protein>
<dbReference type="PIRSF" id="PIRSF002741">
    <property type="entry name" value="MppA"/>
    <property type="match status" value="1"/>
</dbReference>
<reference evidence="6 7" key="1">
    <citation type="journal article" date="2022" name="Syst. Appl. Microbiol.">
        <title>Natronocalculus amylovorans gen. nov., sp. nov., and Natranaeroarchaeum aerophilus sp. nov., dominant culturable amylolytic natronoarchaea from hypersaline soda lakes in southwestern Siberia.</title>
        <authorList>
            <person name="Sorokin D.Y."/>
            <person name="Elcheninov A.G."/>
            <person name="Khizhniak T.V."/>
            <person name="Koenen M."/>
            <person name="Bale N.J."/>
            <person name="Damste J.S.S."/>
            <person name="Kublanov I.V."/>
        </authorList>
    </citation>
    <scope>NUCLEOTIDE SEQUENCE [LARGE SCALE GENOMIC DNA]</scope>
    <source>
        <strain evidence="6 7">AArc-St1-1</strain>
    </source>
</reference>
<dbReference type="InterPro" id="IPR030678">
    <property type="entry name" value="Peptide/Ni-bd"/>
</dbReference>
<gene>
    <name evidence="6" type="ORF">AArcSt11_11035</name>
</gene>
<comment type="caution">
    <text evidence="6">The sequence shown here is derived from an EMBL/GenBank/DDBJ whole genome shotgun (WGS) entry which is preliminary data.</text>
</comment>
<feature type="region of interest" description="Disordered" evidence="4">
    <location>
        <begin position="1"/>
        <end position="27"/>
    </location>
</feature>
<keyword evidence="3" id="KW-0732">Signal</keyword>
<evidence type="ECO:0000256" key="3">
    <source>
        <dbReference type="ARBA" id="ARBA00022729"/>
    </source>
</evidence>
<evidence type="ECO:0000256" key="2">
    <source>
        <dbReference type="ARBA" id="ARBA00022448"/>
    </source>
</evidence>
<dbReference type="GO" id="GO:1904680">
    <property type="term" value="F:peptide transmembrane transporter activity"/>
    <property type="evidence" value="ECO:0007669"/>
    <property type="project" value="TreeGrafter"/>
</dbReference>
<sequence>MSSLAGCFGNGDDGPGEEEELPDPSETEFVDTEFVTPVVVPPQNMQFNPYNDSNYPWRPGLVLFDDLVYLEKLDNTFRPGAVADWTVTESDVTLELRDGLTWHNGTDITAEDLVRKLKLEIHDGSNLGNYVDLDTIVASDDSTVEMELEQTVGEEMLLNFFMEITLDTPAEYYQEFLEDFEDGGEGENADGETLGEFTIEEPIGSGPFAFEQTVEQELHLERFEDHPDADNINFSGYHCRFLDTNEGRWQELEAGEIDGLHTVFTPPHIVDGFPDHVREFLLESNFGMGILWDHDHKHFGQREVRQAIAHVIDRETVASNAGPNTEAPVSTPSGILGNHDGTADEWLGDHADGFNQYEVDTDRAAELLESAGFEREDGTWVDEDGDVLEFPVKAPSGYSDWVDAIQTFNDALNDFGIEAEFVSRDEAAFWGQDIYGDEGFDVALHEWANVQRHPYFSLEWLLDSWDTENVRNYDNSEIELPPVGEESGSETFVPEEDLQELATAADAEEEREYVQRLAWVVNQDLVMLPVMEKQDQSFISRDRFMAASTDDPDAHVDFPTTYLVRKGKLVAREE</sequence>
<dbReference type="AlphaFoldDB" id="A0AAE3FRC6"/>
<keyword evidence="2" id="KW-0813">Transport</keyword>
<evidence type="ECO:0000256" key="1">
    <source>
        <dbReference type="ARBA" id="ARBA00005695"/>
    </source>
</evidence>
<proteinExistence type="inferred from homology"/>
<comment type="similarity">
    <text evidence="1">Belongs to the bacterial solute-binding protein 5 family.</text>
</comment>
<dbReference type="Proteomes" id="UP001202674">
    <property type="component" value="Unassembled WGS sequence"/>
</dbReference>
<organism evidence="6 7">
    <name type="scientific">Natranaeroarchaeum aerophilus</name>
    <dbReference type="NCBI Taxonomy" id="2917711"/>
    <lineage>
        <taxon>Archaea</taxon>
        <taxon>Methanobacteriati</taxon>
        <taxon>Methanobacteriota</taxon>
        <taxon>Stenosarchaea group</taxon>
        <taxon>Halobacteria</taxon>
        <taxon>Halobacteriales</taxon>
        <taxon>Natronoarchaeaceae</taxon>
        <taxon>Natranaeroarchaeum</taxon>
    </lineage>
</organism>
<dbReference type="InterPro" id="IPR000914">
    <property type="entry name" value="SBP_5_dom"/>
</dbReference>
<feature type="compositionally biased region" description="Polar residues" evidence="4">
    <location>
        <begin position="318"/>
        <end position="333"/>
    </location>
</feature>
<keyword evidence="7" id="KW-1185">Reference proteome</keyword>
<dbReference type="SUPFAM" id="SSF53850">
    <property type="entry name" value="Periplasmic binding protein-like II"/>
    <property type="match status" value="1"/>
</dbReference>
<accession>A0AAE3FRC6</accession>
<dbReference type="EMBL" id="JAKRVY010000006">
    <property type="protein sequence ID" value="MCL9814187.1"/>
    <property type="molecule type" value="Genomic_DNA"/>
</dbReference>
<evidence type="ECO:0000259" key="5">
    <source>
        <dbReference type="Pfam" id="PF00496"/>
    </source>
</evidence>
<dbReference type="GO" id="GO:0043190">
    <property type="term" value="C:ATP-binding cassette (ABC) transporter complex"/>
    <property type="evidence" value="ECO:0007669"/>
    <property type="project" value="InterPro"/>
</dbReference>
<feature type="region of interest" description="Disordered" evidence="4">
    <location>
        <begin position="318"/>
        <end position="341"/>
    </location>
</feature>